<proteinExistence type="predicted"/>
<keyword evidence="1" id="KW-1133">Transmembrane helix</keyword>
<evidence type="ECO:0000256" key="1">
    <source>
        <dbReference type="SAM" id="Phobius"/>
    </source>
</evidence>
<accession>A0ABT6DHY5</accession>
<dbReference type="EMBL" id="JANRMI010000002">
    <property type="protein sequence ID" value="MDG0816464.1"/>
    <property type="molecule type" value="Genomic_DNA"/>
</dbReference>
<feature type="transmembrane region" description="Helical" evidence="1">
    <location>
        <begin position="101"/>
        <end position="118"/>
    </location>
</feature>
<keyword evidence="1" id="KW-0812">Transmembrane</keyword>
<comment type="caution">
    <text evidence="2">The sequence shown here is derived from an EMBL/GenBank/DDBJ whole genome shotgun (WGS) entry which is preliminary data.</text>
</comment>
<sequence length="121" mass="13887">MENESARGYAPIGTKGGLYIYKFNFVKWDQIQSAKKLSFFGLPYLILRLSVRRPPFWIKTWWVPMCLGDLSSSVIKYCPNGNPLRGQFEGEGTRVSFIEGVWLYLQATLIIGIMLYLISII</sequence>
<evidence type="ECO:0000313" key="2">
    <source>
        <dbReference type="EMBL" id="MDG0816464.1"/>
    </source>
</evidence>
<protein>
    <submittedName>
        <fullName evidence="2">Uncharacterized protein</fullName>
    </submittedName>
</protein>
<keyword evidence="1" id="KW-0472">Membrane</keyword>
<dbReference type="RefSeq" id="WP_277577943.1">
    <property type="nucleotide sequence ID" value="NZ_JANRMI010000002.1"/>
</dbReference>
<organism evidence="2 3">
    <name type="scientific">Bdellovibrio svalbardensis</name>
    <dbReference type="NCBI Taxonomy" id="2972972"/>
    <lineage>
        <taxon>Bacteria</taxon>
        <taxon>Pseudomonadati</taxon>
        <taxon>Bdellovibrionota</taxon>
        <taxon>Bdellovibrionia</taxon>
        <taxon>Bdellovibrionales</taxon>
        <taxon>Pseudobdellovibrionaceae</taxon>
        <taxon>Bdellovibrio</taxon>
    </lineage>
</organism>
<dbReference type="Proteomes" id="UP001152321">
    <property type="component" value="Unassembled WGS sequence"/>
</dbReference>
<reference evidence="2" key="1">
    <citation type="submission" date="2022-08" db="EMBL/GenBank/DDBJ databases">
        <title>Novel Bdellovibrio Species Isolated from Svalbard: Designation Bdellovibrio svalbardensis.</title>
        <authorList>
            <person name="Mitchell R.J."/>
            <person name="Choi S.Y."/>
        </authorList>
    </citation>
    <scope>NUCLEOTIDE SEQUENCE</scope>
    <source>
        <strain evidence="2">PAP01</strain>
    </source>
</reference>
<keyword evidence="3" id="KW-1185">Reference proteome</keyword>
<evidence type="ECO:0000313" key="3">
    <source>
        <dbReference type="Proteomes" id="UP001152321"/>
    </source>
</evidence>
<gene>
    <name evidence="2" type="ORF">NWE73_08825</name>
</gene>
<name>A0ABT6DHY5_9BACT</name>